<accession>A0A8S9NI75</accession>
<name>A0A8S9NI75_BRACR</name>
<sequence>MRWRATSRGRSSEVALRGSLRSDVIRATQLSHSHFDLRSSRVALGARESLSELESRSRSDISQRPHEVARVFCDWERRLAATTRGRSRAGPGKYLFDFVRFNSS</sequence>
<dbReference type="Proteomes" id="UP000712600">
    <property type="component" value="Unassembled WGS sequence"/>
</dbReference>
<organism evidence="1 2">
    <name type="scientific">Brassica cretica</name>
    <name type="common">Mustard</name>
    <dbReference type="NCBI Taxonomy" id="69181"/>
    <lineage>
        <taxon>Eukaryota</taxon>
        <taxon>Viridiplantae</taxon>
        <taxon>Streptophyta</taxon>
        <taxon>Embryophyta</taxon>
        <taxon>Tracheophyta</taxon>
        <taxon>Spermatophyta</taxon>
        <taxon>Magnoliopsida</taxon>
        <taxon>eudicotyledons</taxon>
        <taxon>Gunneridae</taxon>
        <taxon>Pentapetalae</taxon>
        <taxon>rosids</taxon>
        <taxon>malvids</taxon>
        <taxon>Brassicales</taxon>
        <taxon>Brassicaceae</taxon>
        <taxon>Brassiceae</taxon>
        <taxon>Brassica</taxon>
    </lineage>
</organism>
<proteinExistence type="predicted"/>
<dbReference type="AlphaFoldDB" id="A0A8S9NI75"/>
<reference evidence="1" key="1">
    <citation type="submission" date="2019-12" db="EMBL/GenBank/DDBJ databases">
        <title>Genome sequencing and annotation of Brassica cretica.</title>
        <authorList>
            <person name="Studholme D.J."/>
            <person name="Sarris P."/>
        </authorList>
    </citation>
    <scope>NUCLEOTIDE SEQUENCE</scope>
    <source>
        <strain evidence="1">PFS-109/04</strain>
        <tissue evidence="1">Leaf</tissue>
    </source>
</reference>
<evidence type="ECO:0000313" key="2">
    <source>
        <dbReference type="Proteomes" id="UP000712600"/>
    </source>
</evidence>
<protein>
    <submittedName>
        <fullName evidence="1">Uncharacterized protein</fullName>
    </submittedName>
</protein>
<dbReference type="EMBL" id="QGKX02001621">
    <property type="protein sequence ID" value="KAF3501751.1"/>
    <property type="molecule type" value="Genomic_DNA"/>
</dbReference>
<evidence type="ECO:0000313" key="1">
    <source>
        <dbReference type="EMBL" id="KAF3501751.1"/>
    </source>
</evidence>
<comment type="caution">
    <text evidence="1">The sequence shown here is derived from an EMBL/GenBank/DDBJ whole genome shotgun (WGS) entry which is preliminary data.</text>
</comment>
<gene>
    <name evidence="1" type="ORF">F2Q69_00043483</name>
</gene>